<dbReference type="Proteomes" id="UP001595839">
    <property type="component" value="Unassembled WGS sequence"/>
</dbReference>
<dbReference type="EMBL" id="JBHSFK010000040">
    <property type="protein sequence ID" value="MFC4506142.1"/>
    <property type="molecule type" value="Genomic_DNA"/>
</dbReference>
<dbReference type="InterPro" id="IPR046204">
    <property type="entry name" value="DUF6237"/>
</dbReference>
<name>A0ABV9B4Q3_9ACTN</name>
<evidence type="ECO:0000313" key="2">
    <source>
        <dbReference type="Proteomes" id="UP001595839"/>
    </source>
</evidence>
<reference evidence="2" key="1">
    <citation type="journal article" date="2019" name="Int. J. Syst. Evol. Microbiol.">
        <title>The Global Catalogue of Microorganisms (GCM) 10K type strain sequencing project: providing services to taxonomists for standard genome sequencing and annotation.</title>
        <authorList>
            <consortium name="The Broad Institute Genomics Platform"/>
            <consortium name="The Broad Institute Genome Sequencing Center for Infectious Disease"/>
            <person name="Wu L."/>
            <person name="Ma J."/>
        </authorList>
    </citation>
    <scope>NUCLEOTIDE SEQUENCE [LARGE SCALE GENOMIC DNA]</scope>
    <source>
        <strain evidence="2">CGMCC 4.7177</strain>
    </source>
</reference>
<dbReference type="Pfam" id="PF19750">
    <property type="entry name" value="DUF6237"/>
    <property type="match status" value="1"/>
</dbReference>
<evidence type="ECO:0000313" key="1">
    <source>
        <dbReference type="EMBL" id="MFC4506142.1"/>
    </source>
</evidence>
<accession>A0ABV9B4Q3</accession>
<dbReference type="RefSeq" id="WP_381183635.1">
    <property type="nucleotide sequence ID" value="NZ_JBHSFK010000040.1"/>
</dbReference>
<sequence>MTTEPTPVSAPGWDRATYRCGRCGAEHTVTTEDAYLQAVGVHTDAHVVWDRLNPIERDGFASILRTILSAPELGFELLALADRQQNTGGDTSSPTAVLGTNTPQPDCEGGLVAAPAQPAKNTFTALSACFSRDLAALISEEAPHDPTPNEFIDLVARVRDTVNPVSGDLMDAVTELTEALNGPGDDQREQLARARIHLRNAVEAVR</sequence>
<keyword evidence="2" id="KW-1185">Reference proteome</keyword>
<proteinExistence type="predicted"/>
<organism evidence="1 2">
    <name type="scientific">Streptomyces vulcanius</name>
    <dbReference type="NCBI Taxonomy" id="1441876"/>
    <lineage>
        <taxon>Bacteria</taxon>
        <taxon>Bacillati</taxon>
        <taxon>Actinomycetota</taxon>
        <taxon>Actinomycetes</taxon>
        <taxon>Kitasatosporales</taxon>
        <taxon>Streptomycetaceae</taxon>
        <taxon>Streptomyces</taxon>
    </lineage>
</organism>
<comment type="caution">
    <text evidence="1">The sequence shown here is derived from an EMBL/GenBank/DDBJ whole genome shotgun (WGS) entry which is preliminary data.</text>
</comment>
<protein>
    <submittedName>
        <fullName evidence="1">Uncharacterized protein</fullName>
    </submittedName>
</protein>
<gene>
    <name evidence="1" type="ORF">ACFPIH_43000</name>
</gene>